<dbReference type="GO" id="GO:0044780">
    <property type="term" value="P:bacterial-type flagellum assembly"/>
    <property type="evidence" value="ECO:0007669"/>
    <property type="project" value="InterPro"/>
</dbReference>
<organism evidence="1 2">
    <name type="scientific">Novosphingobium fluoreni</name>
    <dbReference type="NCBI Taxonomy" id="1391222"/>
    <lineage>
        <taxon>Bacteria</taxon>
        <taxon>Pseudomonadati</taxon>
        <taxon>Pseudomonadota</taxon>
        <taxon>Alphaproteobacteria</taxon>
        <taxon>Sphingomonadales</taxon>
        <taxon>Sphingomonadaceae</taxon>
        <taxon>Novosphingobium</taxon>
    </lineage>
</organism>
<evidence type="ECO:0000313" key="1">
    <source>
        <dbReference type="EMBL" id="MBB3939067.1"/>
    </source>
</evidence>
<comment type="caution">
    <text evidence="1">The sequence shown here is derived from an EMBL/GenBank/DDBJ whole genome shotgun (WGS) entry which is preliminary data.</text>
</comment>
<keyword evidence="2" id="KW-1185">Reference proteome</keyword>
<dbReference type="AlphaFoldDB" id="A0A7W6BYB7"/>
<accession>A0A7W6BYB7</accession>
<sequence>MSQVQSSFPAMLRDQLRQMLAVLEEERQALAGLDIDALMGAANDKNRLCGSLEDAAGVVLDEECRGMLEAAKRLNEVNRQVRNLVAANVTARLNAMTGSPQLYHAGPRYAYAGAR</sequence>
<dbReference type="Proteomes" id="UP000561459">
    <property type="component" value="Unassembled WGS sequence"/>
</dbReference>
<dbReference type="InterPro" id="IPR036679">
    <property type="entry name" value="FlgN-like_sf"/>
</dbReference>
<dbReference type="EMBL" id="JACIDY010000001">
    <property type="protein sequence ID" value="MBB3939067.1"/>
    <property type="molecule type" value="Genomic_DNA"/>
</dbReference>
<reference evidence="1 2" key="1">
    <citation type="submission" date="2020-08" db="EMBL/GenBank/DDBJ databases">
        <title>Genomic Encyclopedia of Type Strains, Phase IV (KMG-IV): sequencing the most valuable type-strain genomes for metagenomic binning, comparative biology and taxonomic classification.</title>
        <authorList>
            <person name="Goeker M."/>
        </authorList>
    </citation>
    <scope>NUCLEOTIDE SEQUENCE [LARGE SCALE GENOMIC DNA]</scope>
    <source>
        <strain evidence="1 2">DSM 27568</strain>
    </source>
</reference>
<gene>
    <name evidence="1" type="ORF">GGR39_000696</name>
</gene>
<evidence type="ECO:0008006" key="3">
    <source>
        <dbReference type="Google" id="ProtNLM"/>
    </source>
</evidence>
<protein>
    <recommendedName>
        <fullName evidence="3">Flagellar protein FlgN</fullName>
    </recommendedName>
</protein>
<dbReference type="SUPFAM" id="SSF140566">
    <property type="entry name" value="FlgN-like"/>
    <property type="match status" value="1"/>
</dbReference>
<name>A0A7W6BYB7_9SPHN</name>
<proteinExistence type="predicted"/>
<dbReference type="RefSeq" id="WP_343055758.1">
    <property type="nucleotide sequence ID" value="NZ_JACIDY010000001.1"/>
</dbReference>
<evidence type="ECO:0000313" key="2">
    <source>
        <dbReference type="Proteomes" id="UP000561459"/>
    </source>
</evidence>
<dbReference type="Gene3D" id="1.20.58.300">
    <property type="entry name" value="FlgN-like"/>
    <property type="match status" value="1"/>
</dbReference>